<feature type="compositionally biased region" description="Basic and acidic residues" evidence="5">
    <location>
        <begin position="165"/>
        <end position="174"/>
    </location>
</feature>
<dbReference type="GO" id="GO:0030288">
    <property type="term" value="C:outer membrane-bounded periplasmic space"/>
    <property type="evidence" value="ECO:0007669"/>
    <property type="project" value="TreeGrafter"/>
</dbReference>
<dbReference type="PANTHER" id="PTHR36504:SF1">
    <property type="entry name" value="LIPOPOLYSACCHARIDE EXPORT SYSTEM PROTEIN LPTA"/>
    <property type="match status" value="1"/>
</dbReference>
<accession>K2JPE7</accession>
<evidence type="ECO:0000256" key="5">
    <source>
        <dbReference type="SAM" id="MobiDB-lite"/>
    </source>
</evidence>
<evidence type="ECO:0000256" key="1">
    <source>
        <dbReference type="ARBA" id="ARBA00022448"/>
    </source>
</evidence>
<protein>
    <recommendedName>
        <fullName evidence="4">Lipopolysaccharide export system protein LptA</fullName>
    </recommendedName>
</protein>
<comment type="subcellular location">
    <subcellularLocation>
        <location evidence="4">Periplasm</location>
    </subcellularLocation>
</comment>
<dbReference type="Pfam" id="PF03968">
    <property type="entry name" value="LptD_N"/>
    <property type="match status" value="1"/>
</dbReference>
<evidence type="ECO:0000313" key="8">
    <source>
        <dbReference type="Proteomes" id="UP000014115"/>
    </source>
</evidence>
<reference evidence="7 8" key="1">
    <citation type="journal article" date="2012" name="J. Bacteriol.">
        <title>Genome Sequence of Idiomarina xiamenensis Type Strain 10-D-4.</title>
        <authorList>
            <person name="Lai Q."/>
            <person name="Wang L."/>
            <person name="Wang W."/>
            <person name="Shao Z."/>
        </authorList>
    </citation>
    <scope>NUCLEOTIDE SEQUENCE [LARGE SCALE GENOMIC DNA]</scope>
    <source>
        <strain evidence="7 8">10-D-4</strain>
    </source>
</reference>
<evidence type="ECO:0000256" key="4">
    <source>
        <dbReference type="HAMAP-Rule" id="MF_01914"/>
    </source>
</evidence>
<gene>
    <name evidence="4" type="primary">lptA</name>
    <name evidence="7" type="ORF">A10D4_03490</name>
</gene>
<dbReference type="InterPro" id="IPR052037">
    <property type="entry name" value="LPS_export_LptA"/>
</dbReference>
<evidence type="ECO:0000313" key="7">
    <source>
        <dbReference type="EMBL" id="EKE85376.1"/>
    </source>
</evidence>
<comment type="function">
    <text evidence="4">Involved in the assembly of lipopolysaccharide (LPS). Required for the translocation of LPS from the inner membrane to the outer membrane. May form a bridge between the inner membrane and the outer membrane, via interactions with LptC and LptD, thereby facilitating LPS transfer across the periplasm.</text>
</comment>
<dbReference type="NCBIfam" id="TIGR03002">
    <property type="entry name" value="outer_YhbN_LptA"/>
    <property type="match status" value="1"/>
</dbReference>
<dbReference type="AlphaFoldDB" id="K2JPE7"/>
<dbReference type="PATRIC" id="fig|740709.3.peg.703"/>
<dbReference type="PANTHER" id="PTHR36504">
    <property type="entry name" value="LIPOPOLYSACCHARIDE EXPORT SYSTEM PROTEIN LPTA"/>
    <property type="match status" value="1"/>
</dbReference>
<dbReference type="InterPro" id="IPR005653">
    <property type="entry name" value="OstA-like_N"/>
</dbReference>
<dbReference type="HAMAP" id="MF_01914">
    <property type="entry name" value="LPS_assembly_LptA"/>
    <property type="match status" value="1"/>
</dbReference>
<comment type="similarity">
    <text evidence="4">Belongs to the LptA family.</text>
</comment>
<dbReference type="eggNOG" id="COG1934">
    <property type="taxonomic scope" value="Bacteria"/>
</dbReference>
<dbReference type="InterPro" id="IPR014340">
    <property type="entry name" value="LptA"/>
</dbReference>
<dbReference type="Proteomes" id="UP000014115">
    <property type="component" value="Unassembled WGS sequence"/>
</dbReference>
<comment type="subunit">
    <text evidence="4">Component of the lipopolysaccharide transport and assembly complex.</text>
</comment>
<proteinExistence type="inferred from homology"/>
<dbReference type="Gene3D" id="2.60.450.10">
    <property type="entry name" value="Lipopolysaccharide (LPS) transport protein A like domain"/>
    <property type="match status" value="1"/>
</dbReference>
<name>K2JPE7_9GAMM</name>
<feature type="domain" description="Organic solvent tolerance-like N-terminal" evidence="6">
    <location>
        <begin position="35"/>
        <end position="146"/>
    </location>
</feature>
<evidence type="ECO:0000256" key="2">
    <source>
        <dbReference type="ARBA" id="ARBA00022729"/>
    </source>
</evidence>
<dbReference type="EMBL" id="AMRG01000003">
    <property type="protein sequence ID" value="EKE85376.1"/>
    <property type="molecule type" value="Genomic_DNA"/>
</dbReference>
<dbReference type="GO" id="GO:0015920">
    <property type="term" value="P:lipopolysaccharide transport"/>
    <property type="evidence" value="ECO:0007669"/>
    <property type="project" value="UniProtKB-UniRule"/>
</dbReference>
<keyword evidence="3 4" id="KW-0574">Periplasm</keyword>
<evidence type="ECO:0000259" key="6">
    <source>
        <dbReference type="Pfam" id="PF03968"/>
    </source>
</evidence>
<keyword evidence="1 4" id="KW-0813">Transport</keyword>
<dbReference type="GO" id="GO:0017089">
    <property type="term" value="F:glycolipid transfer activity"/>
    <property type="evidence" value="ECO:0007669"/>
    <property type="project" value="TreeGrafter"/>
</dbReference>
<comment type="caution">
    <text evidence="7">The sequence shown here is derived from an EMBL/GenBank/DDBJ whole genome shotgun (WGS) entry which is preliminary data.</text>
</comment>
<sequence precursor="true">MLKLFTINLTSAALLALLSVPAQAQGRDDFQQPIKIDADREHIDIQAGTVIFDGHVIIRQGTLLIHAESVKVKRDDQENDAETFMASGSPATYEQQLEDGSSITAQANQIDYDKQQQTLTMIGNAQVSQRGSLIKGDRITYDLTKQELLAELDEKSGNRVTTIFEPRKQNDENKQQQNNGNNR</sequence>
<keyword evidence="2 4" id="KW-0732">Signal</keyword>
<dbReference type="STRING" id="740709.A10D4_03490"/>
<dbReference type="RefSeq" id="WP_008487761.1">
    <property type="nucleotide sequence ID" value="NZ_AMRG01000003.1"/>
</dbReference>
<dbReference type="GO" id="GO:0043165">
    <property type="term" value="P:Gram-negative-bacterium-type cell outer membrane assembly"/>
    <property type="evidence" value="ECO:0007669"/>
    <property type="project" value="UniProtKB-UniRule"/>
</dbReference>
<keyword evidence="8" id="KW-1185">Reference proteome</keyword>
<dbReference type="GO" id="GO:0001530">
    <property type="term" value="F:lipopolysaccharide binding"/>
    <property type="evidence" value="ECO:0007669"/>
    <property type="project" value="InterPro"/>
</dbReference>
<organism evidence="7 8">
    <name type="scientific">Idiomarina xiamenensis 10-D-4</name>
    <dbReference type="NCBI Taxonomy" id="740709"/>
    <lineage>
        <taxon>Bacteria</taxon>
        <taxon>Pseudomonadati</taxon>
        <taxon>Pseudomonadota</taxon>
        <taxon>Gammaproteobacteria</taxon>
        <taxon>Alteromonadales</taxon>
        <taxon>Idiomarinaceae</taxon>
        <taxon>Idiomarina</taxon>
    </lineage>
</organism>
<dbReference type="GO" id="GO:0009279">
    <property type="term" value="C:cell outer membrane"/>
    <property type="evidence" value="ECO:0007669"/>
    <property type="project" value="TreeGrafter"/>
</dbReference>
<evidence type="ECO:0000256" key="3">
    <source>
        <dbReference type="ARBA" id="ARBA00022764"/>
    </source>
</evidence>
<feature type="region of interest" description="Disordered" evidence="5">
    <location>
        <begin position="160"/>
        <end position="183"/>
    </location>
</feature>
<feature type="signal peptide" evidence="4">
    <location>
        <begin position="1"/>
        <end position="24"/>
    </location>
</feature>
<feature type="chain" id="PRO_5009015933" description="Lipopolysaccharide export system protein LptA" evidence="4">
    <location>
        <begin position="25"/>
        <end position="183"/>
    </location>
</feature>